<proteinExistence type="predicted"/>
<dbReference type="Gene3D" id="1.20.960.30">
    <property type="match status" value="1"/>
</dbReference>
<evidence type="ECO:0000256" key="4">
    <source>
        <dbReference type="ARBA" id="ARBA00023242"/>
    </source>
</evidence>
<dbReference type="Gene3D" id="2.130.10.10">
    <property type="entry name" value="YVTN repeat-like/Quinoprotein amine dehydrogenase"/>
    <property type="match status" value="1"/>
</dbReference>
<dbReference type="InterPro" id="IPR015943">
    <property type="entry name" value="WD40/YVTN_repeat-like_dom_sf"/>
</dbReference>
<dbReference type="GO" id="GO:0003714">
    <property type="term" value="F:transcription corepressor activity"/>
    <property type="evidence" value="ECO:0007669"/>
    <property type="project" value="InterPro"/>
</dbReference>
<dbReference type="PANTHER" id="PTHR22846">
    <property type="entry name" value="WD40 REPEAT PROTEIN"/>
    <property type="match status" value="1"/>
</dbReference>
<dbReference type="Proteomes" id="UP000717328">
    <property type="component" value="Unassembled WGS sequence"/>
</dbReference>
<feature type="repeat" description="WD" evidence="5">
    <location>
        <begin position="365"/>
        <end position="398"/>
    </location>
</feature>
<dbReference type="InterPro" id="IPR036322">
    <property type="entry name" value="WD40_repeat_dom_sf"/>
</dbReference>
<name>A0A9P7G2X5_9AGAR</name>
<dbReference type="SUPFAM" id="SSF50978">
    <property type="entry name" value="WD40 repeat-like"/>
    <property type="match status" value="1"/>
</dbReference>
<dbReference type="InterPro" id="IPR001680">
    <property type="entry name" value="WD40_rpt"/>
</dbReference>
<dbReference type="EMBL" id="JABCKI010005718">
    <property type="protein sequence ID" value="KAG5639567.1"/>
    <property type="molecule type" value="Genomic_DNA"/>
</dbReference>
<keyword evidence="3" id="KW-0677">Repeat</keyword>
<organism evidence="7 8">
    <name type="scientific">Sphagnurus paluster</name>
    <dbReference type="NCBI Taxonomy" id="117069"/>
    <lineage>
        <taxon>Eukaryota</taxon>
        <taxon>Fungi</taxon>
        <taxon>Dikarya</taxon>
        <taxon>Basidiomycota</taxon>
        <taxon>Agaricomycotina</taxon>
        <taxon>Agaricomycetes</taxon>
        <taxon>Agaricomycetidae</taxon>
        <taxon>Agaricales</taxon>
        <taxon>Tricholomatineae</taxon>
        <taxon>Lyophyllaceae</taxon>
        <taxon>Sphagnurus</taxon>
    </lineage>
</organism>
<dbReference type="Pfam" id="PF00400">
    <property type="entry name" value="WD40"/>
    <property type="match status" value="3"/>
</dbReference>
<dbReference type="PROSITE" id="PS50896">
    <property type="entry name" value="LISH"/>
    <property type="match status" value="1"/>
</dbReference>
<feature type="compositionally biased region" description="Basic and acidic residues" evidence="6">
    <location>
        <begin position="146"/>
        <end position="155"/>
    </location>
</feature>
<dbReference type="InterPro" id="IPR019775">
    <property type="entry name" value="WD40_repeat_CS"/>
</dbReference>
<dbReference type="PROSITE" id="PS50082">
    <property type="entry name" value="WD_REPEATS_2"/>
    <property type="match status" value="2"/>
</dbReference>
<evidence type="ECO:0000313" key="8">
    <source>
        <dbReference type="Proteomes" id="UP000717328"/>
    </source>
</evidence>
<dbReference type="PANTHER" id="PTHR22846:SF2">
    <property type="entry name" value="F-BOX-LIKE_WD REPEAT-CONTAINING PROTEIN EBI"/>
    <property type="match status" value="1"/>
</dbReference>
<accession>A0A9P7G2X5</accession>
<keyword evidence="2 5" id="KW-0853">WD repeat</keyword>
<dbReference type="AlphaFoldDB" id="A0A9P7G2X5"/>
<evidence type="ECO:0000256" key="6">
    <source>
        <dbReference type="SAM" id="MobiDB-lite"/>
    </source>
</evidence>
<feature type="region of interest" description="Disordered" evidence="6">
    <location>
        <begin position="106"/>
        <end position="159"/>
    </location>
</feature>
<dbReference type="InterPro" id="IPR045183">
    <property type="entry name" value="Ebi-like"/>
</dbReference>
<dbReference type="InterPro" id="IPR006594">
    <property type="entry name" value="LisH"/>
</dbReference>
<reference evidence="7" key="1">
    <citation type="submission" date="2021-02" db="EMBL/GenBank/DDBJ databases">
        <authorList>
            <person name="Nieuwenhuis M."/>
            <person name="Van De Peppel L.J.J."/>
        </authorList>
    </citation>
    <scope>NUCLEOTIDE SEQUENCE</scope>
    <source>
        <strain evidence="7">D49</strain>
    </source>
</reference>
<evidence type="ECO:0000313" key="7">
    <source>
        <dbReference type="EMBL" id="KAG5639567.1"/>
    </source>
</evidence>
<dbReference type="GO" id="GO:0006357">
    <property type="term" value="P:regulation of transcription by RNA polymerase II"/>
    <property type="evidence" value="ECO:0007669"/>
    <property type="project" value="TreeGrafter"/>
</dbReference>
<protein>
    <recommendedName>
        <fullName evidence="9">WD40 repeat-like protein</fullName>
    </recommendedName>
</protein>
<gene>
    <name evidence="7" type="ORF">H0H81_012238</name>
</gene>
<evidence type="ECO:0000256" key="1">
    <source>
        <dbReference type="ARBA" id="ARBA00004123"/>
    </source>
</evidence>
<comment type="caution">
    <text evidence="7">The sequence shown here is derived from an EMBL/GenBank/DDBJ whole genome shotgun (WGS) entry which is preliminary data.</text>
</comment>
<dbReference type="PROSITE" id="PS00678">
    <property type="entry name" value="WD_REPEATS_1"/>
    <property type="match status" value="1"/>
</dbReference>
<feature type="repeat" description="WD" evidence="5">
    <location>
        <begin position="419"/>
        <end position="465"/>
    </location>
</feature>
<sequence length="539" mass="58895">MAVAMEHALRITSDEVNCLIYAYLLDSGFNHAAFAVKMEGHLDRSPHSSKHIQRGELIELLSKALLYIEVESHWKAGALANNCKSGFSLLEPHVCSLETSNPTIQITPLPDILDTSAPKPPPANGASLDAPPKRKESPTSAPTEGPAEKRTKRDPDDMDLDISAECKRVSRLAIHHPLLMRTPYPLATQPKSTLLDPKAMKLLPDPSMKKVVKPKVRPRGPGDDTTDPNAILCLPGHKAEATHRFLLTSKDAIVNLWNLPKPPKGPDKSATAVAPVVVDYFSKSEQGDLTSIDWNADGTLVAIGSYDSILRICTYSGTLSTGVLITLPDCCLDVEWLTDEIFATCGADQNIFIMSVDDLQPIKSLEGHMNEVNQIKSNPSGTRIASCSDDMTARIWNVGHITNSPSIPGLSATIPSIVMQGHRHSVSTIAWCPDPTLGPHPLIATSSFDTTARLWDSVTGKCLKSFLDHKRPTYEKRWSWYAGAEKPGVFELDWQVVESEGINRIALALECRDVVVIDVSKIPSLQDDPKLVDDTIHVS</sequence>
<evidence type="ECO:0000256" key="2">
    <source>
        <dbReference type="ARBA" id="ARBA00022574"/>
    </source>
</evidence>
<dbReference type="Pfam" id="PF08513">
    <property type="entry name" value="LisH"/>
    <property type="match status" value="1"/>
</dbReference>
<evidence type="ECO:0000256" key="5">
    <source>
        <dbReference type="PROSITE-ProRule" id="PRU00221"/>
    </source>
</evidence>
<keyword evidence="8" id="KW-1185">Reference proteome</keyword>
<comment type="subcellular location">
    <subcellularLocation>
        <location evidence="1">Nucleus</location>
    </subcellularLocation>
</comment>
<reference evidence="7" key="2">
    <citation type="submission" date="2021-10" db="EMBL/GenBank/DDBJ databases">
        <title>Phylogenomics reveals ancestral predisposition of the termite-cultivated fungus Termitomyces towards a domesticated lifestyle.</title>
        <authorList>
            <person name="Auxier B."/>
            <person name="Grum-Grzhimaylo A."/>
            <person name="Cardenas M.E."/>
            <person name="Lodge J.D."/>
            <person name="Laessoe T."/>
            <person name="Pedersen O."/>
            <person name="Smith M.E."/>
            <person name="Kuyper T.W."/>
            <person name="Franco-Molano E.A."/>
            <person name="Baroni T.J."/>
            <person name="Aanen D.K."/>
        </authorList>
    </citation>
    <scope>NUCLEOTIDE SEQUENCE</scope>
    <source>
        <strain evidence="7">D49</strain>
    </source>
</reference>
<evidence type="ECO:0008006" key="9">
    <source>
        <dbReference type="Google" id="ProtNLM"/>
    </source>
</evidence>
<dbReference type="SMART" id="SM00320">
    <property type="entry name" value="WD40"/>
    <property type="match status" value="4"/>
</dbReference>
<dbReference type="PROSITE" id="PS50294">
    <property type="entry name" value="WD_REPEATS_REGION"/>
    <property type="match status" value="2"/>
</dbReference>
<keyword evidence="4" id="KW-0539">Nucleus</keyword>
<evidence type="ECO:0000256" key="3">
    <source>
        <dbReference type="ARBA" id="ARBA00022737"/>
    </source>
</evidence>
<dbReference type="GO" id="GO:0034967">
    <property type="term" value="C:Set3 complex"/>
    <property type="evidence" value="ECO:0007669"/>
    <property type="project" value="TreeGrafter"/>
</dbReference>
<dbReference type="OrthoDB" id="1367865at2759"/>